<keyword evidence="1" id="KW-0812">Transmembrane</keyword>
<gene>
    <name evidence="2" type="ORF">GLYMA_19G115500</name>
</gene>
<evidence type="ECO:0000313" key="2">
    <source>
        <dbReference type="EMBL" id="KRG94881.1"/>
    </source>
</evidence>
<protein>
    <submittedName>
        <fullName evidence="2 3">Uncharacterized protein</fullName>
    </submittedName>
</protein>
<dbReference type="Gramene" id="KRG94881">
    <property type="protein sequence ID" value="KRG94881"/>
    <property type="gene ID" value="GLYMA_19G115500"/>
</dbReference>
<reference evidence="3" key="2">
    <citation type="submission" date="2018-02" db="UniProtKB">
        <authorList>
            <consortium name="EnsemblPlants"/>
        </authorList>
    </citation>
    <scope>IDENTIFICATION</scope>
    <source>
        <strain evidence="3">Williams 82</strain>
    </source>
</reference>
<keyword evidence="1" id="KW-1133">Transmembrane helix</keyword>
<evidence type="ECO:0000313" key="3">
    <source>
        <dbReference type="EnsemblPlants" id="KRG94881"/>
    </source>
</evidence>
<feature type="transmembrane region" description="Helical" evidence="1">
    <location>
        <begin position="35"/>
        <end position="58"/>
    </location>
</feature>
<dbReference type="SMR" id="A0A0R0EVH8"/>
<reference evidence="2 3" key="1">
    <citation type="journal article" date="2010" name="Nature">
        <title>Genome sequence of the palaeopolyploid soybean.</title>
        <authorList>
            <person name="Schmutz J."/>
            <person name="Cannon S.B."/>
            <person name="Schlueter J."/>
            <person name="Ma J."/>
            <person name="Mitros T."/>
            <person name="Nelson W."/>
            <person name="Hyten D.L."/>
            <person name="Song Q."/>
            <person name="Thelen J.J."/>
            <person name="Cheng J."/>
            <person name="Xu D."/>
            <person name="Hellsten U."/>
            <person name="May G.D."/>
            <person name="Yu Y."/>
            <person name="Sakurai T."/>
            <person name="Umezawa T."/>
            <person name="Bhattacharyya M.K."/>
            <person name="Sandhu D."/>
            <person name="Valliyodan B."/>
            <person name="Lindquist E."/>
            <person name="Peto M."/>
            <person name="Grant D."/>
            <person name="Shu S."/>
            <person name="Goodstein D."/>
            <person name="Barry K."/>
            <person name="Futrell-Griggs M."/>
            <person name="Abernathy B."/>
            <person name="Du J."/>
            <person name="Tian Z."/>
            <person name="Zhu L."/>
            <person name="Gill N."/>
            <person name="Joshi T."/>
            <person name="Libault M."/>
            <person name="Sethuraman A."/>
            <person name="Zhang X.-C."/>
            <person name="Shinozaki K."/>
            <person name="Nguyen H.T."/>
            <person name="Wing R.A."/>
            <person name="Cregan P."/>
            <person name="Specht J."/>
            <person name="Grimwood J."/>
            <person name="Rokhsar D."/>
            <person name="Stacey G."/>
            <person name="Shoemaker R.C."/>
            <person name="Jackson S.A."/>
        </authorList>
    </citation>
    <scope>NUCLEOTIDE SEQUENCE [LARGE SCALE GENOMIC DNA]</scope>
    <source>
        <strain evidence="3">cv. Williams 82</strain>
        <tissue evidence="2">Callus</tissue>
    </source>
</reference>
<sequence>MVRKMFWKAFQVFCFFPCLSLRWSLEVCIPKPFCFLFYLSISLSPVLSRAGALGGVAIRRLKMRRKAPH</sequence>
<dbReference type="EnsemblPlants" id="KRG94881">
    <property type="protein sequence ID" value="KRG94881"/>
    <property type="gene ID" value="GLYMA_19G115500"/>
</dbReference>
<proteinExistence type="predicted"/>
<dbReference type="Proteomes" id="UP000008827">
    <property type="component" value="Chromosome 19"/>
</dbReference>
<name>A0A0R0EVH8_SOYBN</name>
<reference evidence="2" key="3">
    <citation type="submission" date="2018-07" db="EMBL/GenBank/DDBJ databases">
        <title>WGS assembly of Glycine max.</title>
        <authorList>
            <person name="Schmutz J."/>
            <person name="Cannon S."/>
            <person name="Schlueter J."/>
            <person name="Ma J."/>
            <person name="Mitros T."/>
            <person name="Nelson W."/>
            <person name="Hyten D."/>
            <person name="Song Q."/>
            <person name="Thelen J."/>
            <person name="Cheng J."/>
            <person name="Xu D."/>
            <person name="Hellsten U."/>
            <person name="May G."/>
            <person name="Yu Y."/>
            <person name="Sakurai T."/>
            <person name="Umezawa T."/>
            <person name="Bhattacharyya M."/>
            <person name="Sandhu D."/>
            <person name="Valliyodan B."/>
            <person name="Lindquist E."/>
            <person name="Peto M."/>
            <person name="Grant D."/>
            <person name="Shu S."/>
            <person name="Goodstein D."/>
            <person name="Barry K."/>
            <person name="Futrell-Griggs M."/>
            <person name="Abernathy B."/>
            <person name="Du J."/>
            <person name="Tian Z."/>
            <person name="Zhu L."/>
            <person name="Gill N."/>
            <person name="Joshi T."/>
            <person name="Libault M."/>
            <person name="Sethuraman A."/>
            <person name="Zhang X."/>
            <person name="Shinozaki K."/>
            <person name="Nguyen H."/>
            <person name="Wing R."/>
            <person name="Cregan P."/>
            <person name="Specht J."/>
            <person name="Grimwood J."/>
            <person name="Rokhsar D."/>
            <person name="Stacey G."/>
            <person name="Shoemaker R."/>
            <person name="Jackson S."/>
        </authorList>
    </citation>
    <scope>NUCLEOTIDE SEQUENCE</scope>
    <source>
        <tissue evidence="2">Callus</tissue>
    </source>
</reference>
<dbReference type="AlphaFoldDB" id="A0A0R0EVH8"/>
<organism evidence="2">
    <name type="scientific">Glycine max</name>
    <name type="common">Soybean</name>
    <name type="synonym">Glycine hispida</name>
    <dbReference type="NCBI Taxonomy" id="3847"/>
    <lineage>
        <taxon>Eukaryota</taxon>
        <taxon>Viridiplantae</taxon>
        <taxon>Streptophyta</taxon>
        <taxon>Embryophyta</taxon>
        <taxon>Tracheophyta</taxon>
        <taxon>Spermatophyta</taxon>
        <taxon>Magnoliopsida</taxon>
        <taxon>eudicotyledons</taxon>
        <taxon>Gunneridae</taxon>
        <taxon>Pentapetalae</taxon>
        <taxon>rosids</taxon>
        <taxon>fabids</taxon>
        <taxon>Fabales</taxon>
        <taxon>Fabaceae</taxon>
        <taxon>Papilionoideae</taxon>
        <taxon>50 kb inversion clade</taxon>
        <taxon>NPAAA clade</taxon>
        <taxon>indigoferoid/millettioid clade</taxon>
        <taxon>Phaseoleae</taxon>
        <taxon>Glycine</taxon>
        <taxon>Glycine subgen. Soja</taxon>
    </lineage>
</organism>
<accession>A0A0R0EVH8</accession>
<dbReference type="InParanoid" id="A0A0R0EVH8"/>
<keyword evidence="1" id="KW-0472">Membrane</keyword>
<dbReference type="EMBL" id="CM000852">
    <property type="protein sequence ID" value="KRG94881.1"/>
    <property type="molecule type" value="Genomic_DNA"/>
</dbReference>
<evidence type="ECO:0000313" key="4">
    <source>
        <dbReference type="Proteomes" id="UP000008827"/>
    </source>
</evidence>
<evidence type="ECO:0000256" key="1">
    <source>
        <dbReference type="SAM" id="Phobius"/>
    </source>
</evidence>
<keyword evidence="4" id="KW-1185">Reference proteome</keyword>
<dbReference type="PaxDb" id="3847-GLYMA19G29333.1"/>